<evidence type="ECO:0000313" key="3">
    <source>
        <dbReference type="Proteomes" id="UP000319383"/>
    </source>
</evidence>
<dbReference type="AlphaFoldDB" id="A0A517ZKP8"/>
<dbReference type="Proteomes" id="UP000319383">
    <property type="component" value="Chromosome"/>
</dbReference>
<dbReference type="KEGG" id="sdyn:Mal52_15410"/>
<gene>
    <name evidence="2" type="ORF">Mal52_15410</name>
</gene>
<feature type="domain" description="Flagellar protein FlgJ N-terminal" evidence="1">
    <location>
        <begin position="52"/>
        <end position="91"/>
    </location>
</feature>
<evidence type="ECO:0000259" key="1">
    <source>
        <dbReference type="Pfam" id="PF10135"/>
    </source>
</evidence>
<dbReference type="EMBL" id="CP036276">
    <property type="protein sequence ID" value="QDU43070.1"/>
    <property type="molecule type" value="Genomic_DNA"/>
</dbReference>
<evidence type="ECO:0000313" key="2">
    <source>
        <dbReference type="EMBL" id="QDU43070.1"/>
    </source>
</evidence>
<sequence>MISPISSGISNNIAASTQLQQTQQAVPDEKALEEKQAFQKFAAGTFYQTMIKSLRSTERETKYFNGGRAEKIFQGEFDQRIASSMAEEHGSPFAGPLFDQYSAIRNRESMLAAAAQTTSTSGANL</sequence>
<dbReference type="RefSeq" id="WP_145375108.1">
    <property type="nucleotide sequence ID" value="NZ_CP036276.1"/>
</dbReference>
<organism evidence="2 3">
    <name type="scientific">Symmachiella dynata</name>
    <dbReference type="NCBI Taxonomy" id="2527995"/>
    <lineage>
        <taxon>Bacteria</taxon>
        <taxon>Pseudomonadati</taxon>
        <taxon>Planctomycetota</taxon>
        <taxon>Planctomycetia</taxon>
        <taxon>Planctomycetales</taxon>
        <taxon>Planctomycetaceae</taxon>
        <taxon>Symmachiella</taxon>
    </lineage>
</organism>
<accession>A0A517ZKP8</accession>
<keyword evidence="3" id="KW-1185">Reference proteome</keyword>
<protein>
    <recommendedName>
        <fullName evidence="1">Flagellar protein FlgJ N-terminal domain-containing protein</fullName>
    </recommendedName>
</protein>
<dbReference type="InterPro" id="IPR019301">
    <property type="entry name" value="Flagellar_prot_FlgJ_N"/>
</dbReference>
<name>A0A517ZKP8_9PLAN</name>
<reference evidence="2 3" key="1">
    <citation type="submission" date="2019-02" db="EMBL/GenBank/DDBJ databases">
        <title>Deep-cultivation of Planctomycetes and their phenomic and genomic characterization uncovers novel biology.</title>
        <authorList>
            <person name="Wiegand S."/>
            <person name="Jogler M."/>
            <person name="Boedeker C."/>
            <person name="Pinto D."/>
            <person name="Vollmers J."/>
            <person name="Rivas-Marin E."/>
            <person name="Kohn T."/>
            <person name="Peeters S.H."/>
            <person name="Heuer A."/>
            <person name="Rast P."/>
            <person name="Oberbeckmann S."/>
            <person name="Bunk B."/>
            <person name="Jeske O."/>
            <person name="Meyerdierks A."/>
            <person name="Storesund J.E."/>
            <person name="Kallscheuer N."/>
            <person name="Luecker S."/>
            <person name="Lage O.M."/>
            <person name="Pohl T."/>
            <person name="Merkel B.J."/>
            <person name="Hornburger P."/>
            <person name="Mueller R.-W."/>
            <person name="Bruemmer F."/>
            <person name="Labrenz M."/>
            <person name="Spormann A.M."/>
            <person name="Op den Camp H."/>
            <person name="Overmann J."/>
            <person name="Amann R."/>
            <person name="Jetten M.S.M."/>
            <person name="Mascher T."/>
            <person name="Medema M.H."/>
            <person name="Devos D.P."/>
            <person name="Kaster A.-K."/>
            <person name="Ovreas L."/>
            <person name="Rohde M."/>
            <person name="Galperin M.Y."/>
            <person name="Jogler C."/>
        </authorList>
    </citation>
    <scope>NUCLEOTIDE SEQUENCE [LARGE SCALE GENOMIC DNA]</scope>
    <source>
        <strain evidence="2 3">Mal52</strain>
    </source>
</reference>
<proteinExistence type="predicted"/>
<dbReference type="Pfam" id="PF10135">
    <property type="entry name" value="Rod-binding"/>
    <property type="match status" value="1"/>
</dbReference>